<protein>
    <recommendedName>
        <fullName evidence="2">HTH cro/C1-type domain-containing protein</fullName>
    </recommendedName>
</protein>
<keyword evidence="4" id="KW-1185">Reference proteome</keyword>
<feature type="region of interest" description="Disordered" evidence="1">
    <location>
        <begin position="1"/>
        <end position="22"/>
    </location>
</feature>
<dbReference type="Gene3D" id="1.10.260.40">
    <property type="entry name" value="lambda repressor-like DNA-binding domains"/>
    <property type="match status" value="2"/>
</dbReference>
<gene>
    <name evidence="3" type="ORF">ACFOY2_46040</name>
</gene>
<evidence type="ECO:0000256" key="1">
    <source>
        <dbReference type="SAM" id="MobiDB-lite"/>
    </source>
</evidence>
<dbReference type="InterPro" id="IPR010982">
    <property type="entry name" value="Lambda_DNA-bd_dom_sf"/>
</dbReference>
<name>A0ABV8GR36_9ACTN</name>
<accession>A0ABV8GR36</accession>
<dbReference type="EMBL" id="JBHSBI010000036">
    <property type="protein sequence ID" value="MFC4014654.1"/>
    <property type="molecule type" value="Genomic_DNA"/>
</dbReference>
<evidence type="ECO:0000313" key="4">
    <source>
        <dbReference type="Proteomes" id="UP001595851"/>
    </source>
</evidence>
<dbReference type="RefSeq" id="WP_379534489.1">
    <property type="nucleotide sequence ID" value="NZ_JBHSBI010000036.1"/>
</dbReference>
<reference evidence="4" key="1">
    <citation type="journal article" date="2019" name="Int. J. Syst. Evol. Microbiol.">
        <title>The Global Catalogue of Microorganisms (GCM) 10K type strain sequencing project: providing services to taxonomists for standard genome sequencing and annotation.</title>
        <authorList>
            <consortium name="The Broad Institute Genomics Platform"/>
            <consortium name="The Broad Institute Genome Sequencing Center for Infectious Disease"/>
            <person name="Wu L."/>
            <person name="Ma J."/>
        </authorList>
    </citation>
    <scope>NUCLEOTIDE SEQUENCE [LARGE SCALE GENOMIC DNA]</scope>
    <source>
        <strain evidence="4">TBRC 1276</strain>
    </source>
</reference>
<dbReference type="SMART" id="SM00530">
    <property type="entry name" value="HTH_XRE"/>
    <property type="match status" value="1"/>
</dbReference>
<evidence type="ECO:0000259" key="2">
    <source>
        <dbReference type="PROSITE" id="PS50943"/>
    </source>
</evidence>
<comment type="caution">
    <text evidence="3">The sequence shown here is derived from an EMBL/GenBank/DDBJ whole genome shotgun (WGS) entry which is preliminary data.</text>
</comment>
<dbReference type="Proteomes" id="UP001595851">
    <property type="component" value="Unassembled WGS sequence"/>
</dbReference>
<organism evidence="3 4">
    <name type="scientific">Nonomuraea purpurea</name>
    <dbReference type="NCBI Taxonomy" id="1849276"/>
    <lineage>
        <taxon>Bacteria</taxon>
        <taxon>Bacillati</taxon>
        <taxon>Actinomycetota</taxon>
        <taxon>Actinomycetes</taxon>
        <taxon>Streptosporangiales</taxon>
        <taxon>Streptosporangiaceae</taxon>
        <taxon>Nonomuraea</taxon>
    </lineage>
</organism>
<sequence length="233" mass="25044">MPLKSRLKRLREESVNPATGEPYSQREAAAAITAAGTPITGAYLAMLEGGERTKLSLDKALGVARFYGVPVEYLSTSGDNAEHTATSEPQLLLLTQRLNRLFDVVVDPVNRKPYPLDRAAEAITATGSPITEAQLAELRTGEEHLLTVAQAAAIARFFGVPGEYLTASASAQHAALVERVDSQLDLLQAILTSGTQDLALRSAELSSEGRRKIARLIEKTRAEEGLPADREVP</sequence>
<dbReference type="PROSITE" id="PS50943">
    <property type="entry name" value="HTH_CROC1"/>
    <property type="match status" value="1"/>
</dbReference>
<dbReference type="InterPro" id="IPR001387">
    <property type="entry name" value="Cro/C1-type_HTH"/>
</dbReference>
<feature type="domain" description="HTH cro/C1-type" evidence="2">
    <location>
        <begin position="39"/>
        <end position="74"/>
    </location>
</feature>
<proteinExistence type="predicted"/>
<evidence type="ECO:0000313" key="3">
    <source>
        <dbReference type="EMBL" id="MFC4014654.1"/>
    </source>
</evidence>